<comment type="caution">
    <text evidence="8">The sequence shown here is derived from an EMBL/GenBank/DDBJ whole genome shotgun (WGS) entry which is preliminary data.</text>
</comment>
<dbReference type="Proteomes" id="UP001157114">
    <property type="component" value="Unassembled WGS sequence"/>
</dbReference>
<dbReference type="PANTHER" id="PTHR43663">
    <property type="entry name" value="CHROMATE TRANSPORT PROTEIN-RELATED"/>
    <property type="match status" value="1"/>
</dbReference>
<gene>
    <name evidence="8" type="ORF">MU1_46870</name>
</gene>
<evidence type="ECO:0000256" key="4">
    <source>
        <dbReference type="ARBA" id="ARBA00022692"/>
    </source>
</evidence>
<dbReference type="InterPro" id="IPR003370">
    <property type="entry name" value="Chromate_transpt"/>
</dbReference>
<evidence type="ECO:0000256" key="5">
    <source>
        <dbReference type="ARBA" id="ARBA00022989"/>
    </source>
</evidence>
<keyword evidence="3" id="KW-1003">Cell membrane</keyword>
<feature type="transmembrane region" description="Helical" evidence="7">
    <location>
        <begin position="143"/>
        <end position="161"/>
    </location>
</feature>
<dbReference type="PANTHER" id="PTHR43663:SF2">
    <property type="entry name" value="CHROMATE TRANSPORT PROTEIN-RELATED"/>
    <property type="match status" value="1"/>
</dbReference>
<feature type="transmembrane region" description="Helical" evidence="7">
    <location>
        <begin position="87"/>
        <end position="110"/>
    </location>
</feature>
<keyword evidence="6 7" id="KW-0472">Membrane</keyword>
<name>A0ABQ6GL34_9BACL</name>
<sequence length="212" mass="22837">MNTNWKKPLYIWVQLFWVFARIGPSTFGGGYAMMPAIEREVVDKRKWMSQKELADVVSIAGSAPGGVGVNAAAFIGYKKARIPGAAMAVIGVTSPTFIIVIAFSLIYLIFQDSPKLEAALKGIHGAVVALIIMAAYRMAKAAIFDTTTAVLAICALFALLALPVTPLYIVAAGILTGICFIRIKEIAGKKTMTEKPSKSRSGAEPIYPEYYI</sequence>
<evidence type="ECO:0000256" key="2">
    <source>
        <dbReference type="ARBA" id="ARBA00005262"/>
    </source>
</evidence>
<comment type="subcellular location">
    <subcellularLocation>
        <location evidence="1">Cell membrane</location>
        <topology evidence="1">Multi-pass membrane protein</topology>
    </subcellularLocation>
</comment>
<feature type="transmembrane region" description="Helical" evidence="7">
    <location>
        <begin position="9"/>
        <end position="33"/>
    </location>
</feature>
<keyword evidence="5 7" id="KW-1133">Transmembrane helix</keyword>
<evidence type="ECO:0000256" key="1">
    <source>
        <dbReference type="ARBA" id="ARBA00004651"/>
    </source>
</evidence>
<keyword evidence="4 7" id="KW-0812">Transmembrane</keyword>
<accession>A0ABQ6GL34</accession>
<evidence type="ECO:0000313" key="9">
    <source>
        <dbReference type="Proteomes" id="UP001157114"/>
    </source>
</evidence>
<evidence type="ECO:0000256" key="7">
    <source>
        <dbReference type="SAM" id="Phobius"/>
    </source>
</evidence>
<proteinExistence type="inferred from homology"/>
<evidence type="ECO:0000256" key="6">
    <source>
        <dbReference type="ARBA" id="ARBA00023136"/>
    </source>
</evidence>
<comment type="similarity">
    <text evidence="2">Belongs to the chromate ion transporter (CHR) (TC 2.A.51) family.</text>
</comment>
<dbReference type="EMBL" id="BSSQ01000018">
    <property type="protein sequence ID" value="GLX70341.1"/>
    <property type="molecule type" value="Genomic_DNA"/>
</dbReference>
<feature type="transmembrane region" description="Helical" evidence="7">
    <location>
        <begin position="116"/>
        <end position="136"/>
    </location>
</feature>
<evidence type="ECO:0000256" key="3">
    <source>
        <dbReference type="ARBA" id="ARBA00022475"/>
    </source>
</evidence>
<dbReference type="RefSeq" id="WP_284241102.1">
    <property type="nucleotide sequence ID" value="NZ_BSSQ01000018.1"/>
</dbReference>
<reference evidence="8 9" key="1">
    <citation type="submission" date="2023-03" db="EMBL/GenBank/DDBJ databases">
        <title>Draft genome sequence of the bacteria which degrade cell wall of Tricholomamatutake.</title>
        <authorList>
            <person name="Konishi Y."/>
            <person name="Fukuta Y."/>
            <person name="Shirasaka N."/>
        </authorList>
    </citation>
    <scope>NUCLEOTIDE SEQUENCE [LARGE SCALE GENOMIC DNA]</scope>
    <source>
        <strain evidence="9">mu1</strain>
    </source>
</reference>
<feature type="transmembrane region" description="Helical" evidence="7">
    <location>
        <begin position="53"/>
        <end position="75"/>
    </location>
</feature>
<organism evidence="8 9">
    <name type="scientific">Paenibacillus glycanilyticus</name>
    <dbReference type="NCBI Taxonomy" id="126569"/>
    <lineage>
        <taxon>Bacteria</taxon>
        <taxon>Bacillati</taxon>
        <taxon>Bacillota</taxon>
        <taxon>Bacilli</taxon>
        <taxon>Bacillales</taxon>
        <taxon>Paenibacillaceae</taxon>
        <taxon>Paenibacillus</taxon>
    </lineage>
</organism>
<keyword evidence="9" id="KW-1185">Reference proteome</keyword>
<dbReference type="InterPro" id="IPR052518">
    <property type="entry name" value="CHR_Transporter"/>
</dbReference>
<dbReference type="Pfam" id="PF02417">
    <property type="entry name" value="Chromate_transp"/>
    <property type="match status" value="1"/>
</dbReference>
<protein>
    <submittedName>
        <fullName evidence="8">Chromate transporter</fullName>
    </submittedName>
</protein>
<evidence type="ECO:0000313" key="8">
    <source>
        <dbReference type="EMBL" id="GLX70341.1"/>
    </source>
</evidence>